<evidence type="ECO:0000259" key="4">
    <source>
        <dbReference type="PROSITE" id="PS50893"/>
    </source>
</evidence>
<dbReference type="Proteomes" id="UP000077701">
    <property type="component" value="Unassembled WGS sequence"/>
</dbReference>
<evidence type="ECO:0000313" key="5">
    <source>
        <dbReference type="EMBL" id="GAT71257.1"/>
    </source>
</evidence>
<dbReference type="FunFam" id="3.40.50.300:FF:000032">
    <property type="entry name" value="Export ABC transporter ATP-binding protein"/>
    <property type="match status" value="1"/>
</dbReference>
<comment type="caution">
    <text evidence="5">The sequence shown here is derived from an EMBL/GenBank/DDBJ whole genome shotgun (WGS) entry which is preliminary data.</text>
</comment>
<dbReference type="InterPro" id="IPR003439">
    <property type="entry name" value="ABC_transporter-like_ATP-bd"/>
</dbReference>
<protein>
    <submittedName>
        <fullName evidence="5">ABC transporter</fullName>
    </submittedName>
</protein>
<dbReference type="Pfam" id="PF00005">
    <property type="entry name" value="ABC_tran"/>
    <property type="match status" value="1"/>
</dbReference>
<evidence type="ECO:0000313" key="6">
    <source>
        <dbReference type="Proteomes" id="UP000077701"/>
    </source>
</evidence>
<dbReference type="CDD" id="cd03255">
    <property type="entry name" value="ABC_MJ0796_LolCDE_FtsE"/>
    <property type="match status" value="1"/>
</dbReference>
<name>A0A161LNY9_9ACTN</name>
<dbReference type="STRING" id="161355.PS9374_06948"/>
<evidence type="ECO:0000256" key="2">
    <source>
        <dbReference type="ARBA" id="ARBA00022741"/>
    </source>
</evidence>
<dbReference type="GO" id="GO:0005886">
    <property type="term" value="C:plasma membrane"/>
    <property type="evidence" value="ECO:0007669"/>
    <property type="project" value="TreeGrafter"/>
</dbReference>
<reference evidence="6" key="2">
    <citation type="submission" date="2016-04" db="EMBL/GenBank/DDBJ databases">
        <title>Planomonospora sphaerica JCM9374 whole genome shotgun sequence.</title>
        <authorList>
            <person name="Suzuki T."/>
            <person name="Dohra H."/>
            <person name="Kodani S."/>
        </authorList>
    </citation>
    <scope>NUCLEOTIDE SEQUENCE [LARGE SCALE GENOMIC DNA]</scope>
    <source>
        <strain evidence="6">JCM 9374</strain>
    </source>
</reference>
<dbReference type="PROSITE" id="PS50893">
    <property type="entry name" value="ABC_TRANSPORTER_2"/>
    <property type="match status" value="1"/>
</dbReference>
<dbReference type="PANTHER" id="PTHR24220">
    <property type="entry name" value="IMPORT ATP-BINDING PROTEIN"/>
    <property type="match status" value="1"/>
</dbReference>
<dbReference type="GO" id="GO:0098796">
    <property type="term" value="C:membrane protein complex"/>
    <property type="evidence" value="ECO:0007669"/>
    <property type="project" value="UniProtKB-ARBA"/>
</dbReference>
<dbReference type="SMART" id="SM00382">
    <property type="entry name" value="AAA"/>
    <property type="match status" value="1"/>
</dbReference>
<feature type="domain" description="ABC transporter" evidence="4">
    <location>
        <begin position="10"/>
        <end position="247"/>
    </location>
</feature>
<dbReference type="GO" id="GO:0005524">
    <property type="term" value="F:ATP binding"/>
    <property type="evidence" value="ECO:0007669"/>
    <property type="project" value="UniProtKB-KW"/>
</dbReference>
<dbReference type="EMBL" id="BDCX01000024">
    <property type="protein sequence ID" value="GAT71257.1"/>
    <property type="molecule type" value="Genomic_DNA"/>
</dbReference>
<reference evidence="5 6" key="1">
    <citation type="journal article" date="2016" name="Genome Announc.">
        <title>Draft Genome Sequence of Planomonospora sphaerica JCM9374, a Rare Actinomycete.</title>
        <authorList>
            <person name="Dohra H."/>
            <person name="Suzuki T."/>
            <person name="Inoue Y."/>
            <person name="Kodani S."/>
        </authorList>
    </citation>
    <scope>NUCLEOTIDE SEQUENCE [LARGE SCALE GENOMIC DNA]</scope>
    <source>
        <strain evidence="5 6">JCM 9374</strain>
    </source>
</reference>
<dbReference type="SUPFAM" id="SSF52540">
    <property type="entry name" value="P-loop containing nucleoside triphosphate hydrolases"/>
    <property type="match status" value="1"/>
</dbReference>
<dbReference type="InterPro" id="IPR015854">
    <property type="entry name" value="ABC_transpr_LolD-like"/>
</dbReference>
<keyword evidence="1" id="KW-0813">Transport</keyword>
<evidence type="ECO:0000256" key="1">
    <source>
        <dbReference type="ARBA" id="ARBA00022448"/>
    </source>
</evidence>
<dbReference type="GO" id="GO:0016887">
    <property type="term" value="F:ATP hydrolysis activity"/>
    <property type="evidence" value="ECO:0007669"/>
    <property type="project" value="InterPro"/>
</dbReference>
<dbReference type="AlphaFoldDB" id="A0A161LNY9"/>
<dbReference type="InterPro" id="IPR027417">
    <property type="entry name" value="P-loop_NTPase"/>
</dbReference>
<sequence length="256" mass="27280">MMTSEIDDIVRLDGVQKVYGRGSGTVTALAGVTAAFGRGTLTAVMGPSGSGKSTFLHCAAGLDRPTSGSVRFSGEEITGLDEVALTKLRRERIGFIFQSFNLLPSLDVVQNITLPLKLAGRTPDSALVSDVIARVGLADRRHHRPAELSGGQQQRVAIARALVTQPAVIFADEPTGALDTRTALEVLDLLRDSVTRAGQTVIMVTHDPVAASYADRVVFLADGRLTDELHRPTAEAVADRMTRLGAWDARPVGGRR</sequence>
<keyword evidence="2" id="KW-0547">Nucleotide-binding</keyword>
<gene>
    <name evidence="5" type="ORF">PS9374_06948</name>
</gene>
<dbReference type="PANTHER" id="PTHR24220:SF685">
    <property type="entry name" value="ABC TRANSPORTER RELATED"/>
    <property type="match status" value="1"/>
</dbReference>
<dbReference type="InterPro" id="IPR017871">
    <property type="entry name" value="ABC_transporter-like_CS"/>
</dbReference>
<accession>A0A161LNY9</accession>
<organism evidence="5 6">
    <name type="scientific">Planomonospora sphaerica</name>
    <dbReference type="NCBI Taxonomy" id="161355"/>
    <lineage>
        <taxon>Bacteria</taxon>
        <taxon>Bacillati</taxon>
        <taxon>Actinomycetota</taxon>
        <taxon>Actinomycetes</taxon>
        <taxon>Streptosporangiales</taxon>
        <taxon>Streptosporangiaceae</taxon>
        <taxon>Planomonospora</taxon>
    </lineage>
</organism>
<evidence type="ECO:0000256" key="3">
    <source>
        <dbReference type="ARBA" id="ARBA00022840"/>
    </source>
</evidence>
<proteinExistence type="predicted"/>
<keyword evidence="6" id="KW-1185">Reference proteome</keyword>
<dbReference type="InterPro" id="IPR017911">
    <property type="entry name" value="MacB-like_ATP-bd"/>
</dbReference>
<dbReference type="GO" id="GO:0022857">
    <property type="term" value="F:transmembrane transporter activity"/>
    <property type="evidence" value="ECO:0007669"/>
    <property type="project" value="UniProtKB-ARBA"/>
</dbReference>
<dbReference type="InterPro" id="IPR003593">
    <property type="entry name" value="AAA+_ATPase"/>
</dbReference>
<dbReference type="PROSITE" id="PS00211">
    <property type="entry name" value="ABC_TRANSPORTER_1"/>
    <property type="match status" value="1"/>
</dbReference>
<dbReference type="Gene3D" id="3.40.50.300">
    <property type="entry name" value="P-loop containing nucleotide triphosphate hydrolases"/>
    <property type="match status" value="1"/>
</dbReference>
<keyword evidence="3" id="KW-0067">ATP-binding</keyword>